<evidence type="ECO:0000256" key="1">
    <source>
        <dbReference type="SAM" id="MobiDB-lite"/>
    </source>
</evidence>
<evidence type="ECO:0000313" key="2">
    <source>
        <dbReference type="EMBL" id="VDM84908.1"/>
    </source>
</evidence>
<feature type="region of interest" description="Disordered" evidence="1">
    <location>
        <begin position="97"/>
        <end position="167"/>
    </location>
</feature>
<keyword evidence="3" id="KW-1185">Reference proteome</keyword>
<organism evidence="2 3">
    <name type="scientific">Strongylus vulgaris</name>
    <name type="common">Blood worm</name>
    <dbReference type="NCBI Taxonomy" id="40348"/>
    <lineage>
        <taxon>Eukaryota</taxon>
        <taxon>Metazoa</taxon>
        <taxon>Ecdysozoa</taxon>
        <taxon>Nematoda</taxon>
        <taxon>Chromadorea</taxon>
        <taxon>Rhabditida</taxon>
        <taxon>Rhabditina</taxon>
        <taxon>Rhabditomorpha</taxon>
        <taxon>Strongyloidea</taxon>
        <taxon>Strongylidae</taxon>
        <taxon>Strongylus</taxon>
    </lineage>
</organism>
<dbReference type="Proteomes" id="UP000270094">
    <property type="component" value="Unassembled WGS sequence"/>
</dbReference>
<sequence length="167" mass="17947">MPGYQGYPQQQYPAATAYQQQYLPNSSIPAPAPNQWQDASVSAQQAQYSNSIAHPAPITNGAAQPPSQIQQQQPQAYYAPMQQVSLAQYSQVTVPLTSSQPNAMPVAQSAAPMVLGSSSQPAQEQQYPPTQSTYQSNSMHIQNTVNGTEAPAAQQPEAVEQPLISFD</sequence>
<dbReference type="AlphaFoldDB" id="A0A3P7M0X0"/>
<feature type="compositionally biased region" description="Low complexity" evidence="1">
    <location>
        <begin position="149"/>
        <end position="167"/>
    </location>
</feature>
<feature type="compositionally biased region" description="Low complexity" evidence="1">
    <location>
        <begin position="62"/>
        <end position="76"/>
    </location>
</feature>
<name>A0A3P7M0X0_STRVU</name>
<dbReference type="EMBL" id="UYYB01134332">
    <property type="protein sequence ID" value="VDM84908.1"/>
    <property type="molecule type" value="Genomic_DNA"/>
</dbReference>
<accession>A0A3P7M0X0</accession>
<feature type="region of interest" description="Disordered" evidence="1">
    <location>
        <begin position="24"/>
        <end position="76"/>
    </location>
</feature>
<feature type="compositionally biased region" description="Polar residues" evidence="1">
    <location>
        <begin position="116"/>
        <end position="147"/>
    </location>
</feature>
<reference evidence="2 3" key="1">
    <citation type="submission" date="2018-11" db="EMBL/GenBank/DDBJ databases">
        <authorList>
            <consortium name="Pathogen Informatics"/>
        </authorList>
    </citation>
    <scope>NUCLEOTIDE SEQUENCE [LARGE SCALE GENOMIC DNA]</scope>
</reference>
<proteinExistence type="predicted"/>
<evidence type="ECO:0000313" key="3">
    <source>
        <dbReference type="Proteomes" id="UP000270094"/>
    </source>
</evidence>
<protein>
    <submittedName>
        <fullName evidence="2">Uncharacterized protein</fullName>
    </submittedName>
</protein>
<feature type="compositionally biased region" description="Polar residues" evidence="1">
    <location>
        <begin position="24"/>
        <end position="52"/>
    </location>
</feature>
<gene>
    <name evidence="2" type="ORF">SVUK_LOCUS19906</name>
</gene>